<gene>
    <name evidence="1" type="ORF">PG996_013655</name>
</gene>
<name>A0ABR1U627_9PEZI</name>
<dbReference type="Proteomes" id="UP001446871">
    <property type="component" value="Unassembled WGS sequence"/>
</dbReference>
<organism evidence="1 2">
    <name type="scientific">Apiospora saccharicola</name>
    <dbReference type="NCBI Taxonomy" id="335842"/>
    <lineage>
        <taxon>Eukaryota</taxon>
        <taxon>Fungi</taxon>
        <taxon>Dikarya</taxon>
        <taxon>Ascomycota</taxon>
        <taxon>Pezizomycotina</taxon>
        <taxon>Sordariomycetes</taxon>
        <taxon>Xylariomycetidae</taxon>
        <taxon>Amphisphaeriales</taxon>
        <taxon>Apiosporaceae</taxon>
        <taxon>Apiospora</taxon>
    </lineage>
</organism>
<protein>
    <recommendedName>
        <fullName evidence="3">F-box domain-containing protein</fullName>
    </recommendedName>
</protein>
<reference evidence="1 2" key="1">
    <citation type="submission" date="2023-01" db="EMBL/GenBank/DDBJ databases">
        <title>Analysis of 21 Apiospora genomes using comparative genomics revels a genus with tremendous synthesis potential of carbohydrate active enzymes and secondary metabolites.</title>
        <authorList>
            <person name="Sorensen T."/>
        </authorList>
    </citation>
    <scope>NUCLEOTIDE SEQUENCE [LARGE SCALE GENOMIC DNA]</scope>
    <source>
        <strain evidence="1 2">CBS 83171</strain>
    </source>
</reference>
<sequence length="347" mass="40505">MDESDQPPKPPKSWETAPSPQAKSLLMTLPLDLLKVIADHLSPVCAAALSVTCQAALAVFELKSPLYDSQRTALRRQLERDLGTTHYFCWKCRQLHRHAKDWRVHWNHYKSSEWPRCRRDPDDLRELGAWCFGFHHFQLVMNEHYYGPGKGLPVASFMEPGHQGVWQIRPTIAVIKDQCFLSVRYVLSLTGTRKVNEAAVSRCPNLRFCNHIDMDWDVWDTHHTTGARERGLPERRRSVRDWFVSELGREEQAKPAPQGYCRACLTDYKLEWKRHPHPHRSGKIEMVEIEFVTYHQLGACRDPEDWMWKAFISRRPFLDRDTSYGFGEFCHCPPGEVKKSWDTAHEV</sequence>
<evidence type="ECO:0000313" key="1">
    <source>
        <dbReference type="EMBL" id="KAK8054354.1"/>
    </source>
</evidence>
<evidence type="ECO:0008006" key="3">
    <source>
        <dbReference type="Google" id="ProtNLM"/>
    </source>
</evidence>
<dbReference type="EMBL" id="JAQQWM010000008">
    <property type="protein sequence ID" value="KAK8054354.1"/>
    <property type="molecule type" value="Genomic_DNA"/>
</dbReference>
<comment type="caution">
    <text evidence="1">The sequence shown here is derived from an EMBL/GenBank/DDBJ whole genome shotgun (WGS) entry which is preliminary data.</text>
</comment>
<proteinExistence type="predicted"/>
<evidence type="ECO:0000313" key="2">
    <source>
        <dbReference type="Proteomes" id="UP001446871"/>
    </source>
</evidence>
<keyword evidence="2" id="KW-1185">Reference proteome</keyword>
<accession>A0ABR1U627</accession>